<dbReference type="InterPro" id="IPR017853">
    <property type="entry name" value="GH"/>
</dbReference>
<evidence type="ECO:0000256" key="4">
    <source>
        <dbReference type="ARBA" id="ARBA00022801"/>
    </source>
</evidence>
<dbReference type="EC" id="3.2.1.52" evidence="3"/>
<dbReference type="NCBIfam" id="NF003740">
    <property type="entry name" value="PRK05337.1"/>
    <property type="match status" value="1"/>
</dbReference>
<dbReference type="Proteomes" id="UP000183685">
    <property type="component" value="Unassembled WGS sequence"/>
</dbReference>
<keyword evidence="5" id="KW-0326">Glycosidase</keyword>
<keyword evidence="4" id="KW-0378">Hydrolase</keyword>
<evidence type="ECO:0000256" key="3">
    <source>
        <dbReference type="ARBA" id="ARBA00012663"/>
    </source>
</evidence>
<evidence type="ECO:0000256" key="1">
    <source>
        <dbReference type="ARBA" id="ARBA00001231"/>
    </source>
</evidence>
<evidence type="ECO:0000313" key="7">
    <source>
        <dbReference type="EMBL" id="SDD55754.1"/>
    </source>
</evidence>
<dbReference type="InterPro" id="IPR036962">
    <property type="entry name" value="Glyco_hydro_3_N_sf"/>
</dbReference>
<dbReference type="RefSeq" id="WP_068305592.1">
    <property type="nucleotide sequence ID" value="NZ_DAIOMO010000001.1"/>
</dbReference>
<dbReference type="GO" id="GO:0004563">
    <property type="term" value="F:beta-N-acetylhexosaminidase activity"/>
    <property type="evidence" value="ECO:0007669"/>
    <property type="project" value="UniProtKB-EC"/>
</dbReference>
<reference evidence="7 8" key="1">
    <citation type="submission" date="2016-10" db="EMBL/GenBank/DDBJ databases">
        <authorList>
            <person name="de Groot N.N."/>
        </authorList>
    </citation>
    <scope>NUCLEOTIDE SEQUENCE [LARGE SCALE GENOMIC DNA]</scope>
    <source>
        <strain evidence="7 8">CGMCC 1.9109</strain>
    </source>
</reference>
<dbReference type="Gene3D" id="3.20.20.300">
    <property type="entry name" value="Glycoside hydrolase, family 3, N-terminal domain"/>
    <property type="match status" value="1"/>
</dbReference>
<dbReference type="AlphaFoldDB" id="A0A1G6VQE5"/>
<comment type="catalytic activity">
    <reaction evidence="1">
        <text>Hydrolysis of terminal non-reducing N-acetyl-D-hexosamine residues in N-acetyl-beta-D-hexosaminides.</text>
        <dbReference type="EC" id="3.2.1.52"/>
    </reaction>
</comment>
<dbReference type="GO" id="GO:0009254">
    <property type="term" value="P:peptidoglycan turnover"/>
    <property type="evidence" value="ECO:0007669"/>
    <property type="project" value="TreeGrafter"/>
</dbReference>
<organism evidence="7 8">
    <name type="scientific">Kordiimonas lacus</name>
    <dbReference type="NCBI Taxonomy" id="637679"/>
    <lineage>
        <taxon>Bacteria</taxon>
        <taxon>Pseudomonadati</taxon>
        <taxon>Pseudomonadota</taxon>
        <taxon>Alphaproteobacteria</taxon>
        <taxon>Kordiimonadales</taxon>
        <taxon>Kordiimonadaceae</taxon>
        <taxon>Kordiimonas</taxon>
    </lineage>
</organism>
<comment type="similarity">
    <text evidence="2">Belongs to the glycosyl hydrolase 3 family.</text>
</comment>
<feature type="domain" description="Glycoside hydrolase family 3 N-terminal" evidence="6">
    <location>
        <begin position="14"/>
        <end position="302"/>
    </location>
</feature>
<name>A0A1G6VQE5_9PROT</name>
<dbReference type="PANTHER" id="PTHR30480:SF13">
    <property type="entry name" value="BETA-HEXOSAMINIDASE"/>
    <property type="match status" value="1"/>
</dbReference>
<dbReference type="STRING" id="637679.GCA_001550055_02532"/>
<dbReference type="GO" id="GO:0005975">
    <property type="term" value="P:carbohydrate metabolic process"/>
    <property type="evidence" value="ECO:0007669"/>
    <property type="project" value="InterPro"/>
</dbReference>
<protein>
    <recommendedName>
        <fullName evidence="3">beta-N-acetylhexosaminidase</fullName>
        <ecNumber evidence="3">3.2.1.52</ecNumber>
    </recommendedName>
</protein>
<dbReference type="PROSITE" id="PS00775">
    <property type="entry name" value="GLYCOSYL_HYDROL_F3"/>
    <property type="match status" value="1"/>
</dbReference>
<accession>A0A1G6VQE5</accession>
<dbReference type="EMBL" id="FNAK01000002">
    <property type="protein sequence ID" value="SDD55754.1"/>
    <property type="molecule type" value="Genomic_DNA"/>
</dbReference>
<dbReference type="PANTHER" id="PTHR30480">
    <property type="entry name" value="BETA-HEXOSAMINIDASE-RELATED"/>
    <property type="match status" value="1"/>
</dbReference>
<sequence length="335" mass="36720">MIPAIFGCSGPALTAEERAFFAKVKPAGFIIFKRNVEDPDQLSTLIKELKLSVGRHKVPILVDQEGGRVQRLTEPYWRKYPAMATFGEMSKKDPTLAASALRLNVRLIADDLRRVGINVDCLPVLDVMNDWADPIVGDRAFSNDPSLVTAMGRIVVDALMEGGVLPVIKHLPGHGRATADSHLELPVVDATVAEMVDSDFAPFKAMADAPFGMTAHIKYTDIDPKQCATLSRVVIGRIIRMKMGFTGLLMSDDLAMKALTGEFEDRTRGAFSAGCDLVLHCNGNMDEMQSIASACHVASGKLEKRLATLISEADRAPRADREDLCRRYDALMEKF</sequence>
<evidence type="ECO:0000256" key="2">
    <source>
        <dbReference type="ARBA" id="ARBA00005336"/>
    </source>
</evidence>
<evidence type="ECO:0000256" key="5">
    <source>
        <dbReference type="ARBA" id="ARBA00023295"/>
    </source>
</evidence>
<dbReference type="InterPro" id="IPR001764">
    <property type="entry name" value="Glyco_hydro_3_N"/>
</dbReference>
<evidence type="ECO:0000313" key="8">
    <source>
        <dbReference type="Proteomes" id="UP000183685"/>
    </source>
</evidence>
<dbReference type="SUPFAM" id="SSF51445">
    <property type="entry name" value="(Trans)glycosidases"/>
    <property type="match status" value="1"/>
</dbReference>
<dbReference type="InterPro" id="IPR019800">
    <property type="entry name" value="Glyco_hydro_3_AS"/>
</dbReference>
<evidence type="ECO:0000259" key="6">
    <source>
        <dbReference type="Pfam" id="PF00933"/>
    </source>
</evidence>
<dbReference type="InterPro" id="IPR050226">
    <property type="entry name" value="NagZ_Beta-hexosaminidase"/>
</dbReference>
<dbReference type="Pfam" id="PF00933">
    <property type="entry name" value="Glyco_hydro_3"/>
    <property type="match status" value="1"/>
</dbReference>
<keyword evidence="8" id="KW-1185">Reference proteome</keyword>
<proteinExistence type="inferred from homology"/>
<dbReference type="OrthoDB" id="9786661at2"/>
<gene>
    <name evidence="7" type="ORF">SAMN04488071_0817</name>
</gene>